<sequence>MRNFFRRCGHTLKQTWCWTLLLTLAFCALVFFVGPLIAIAGRIILGPLDTRIMVVILLLACWLVALLLAQPLQKRRRRKMLNAEQLKTELENDEQIDDELHILKERLAKAIHVIRHSSFYGKRRASRYELPWYLLMGDQNSGKTALLENSGVDFPLNKTDERMTKDIGHTRYCDWYFANQAVMIDASGRYMLQEEHSVAAKVWPQFLQMLYQKRRRRPLNGIVFTLDVGQLLNQNEGTLEQYARTVRGRVQQIQSQLCSDIPVYLVLSKGDYLEGFNAFFEQLTKEEREQIVGITFKDNTDGTRADVLHTEFEELIRRINDMVLSRIHNERDIKRRGDIIRFPLQFAAIIEPLALFVEIAFGRNRYHLPTRLRGIYLTSAPHIDVHNSLNEKTINIGRSLGLQRELLPFAAQNRGFFIRRVLEDIVFNEGDLATIDTRYDRGMRWTNRFACLSALIVVLGLGSAWMRVFYDNSTRQQTLRDLYVKVGNEQQKIPLVADAPAVLPVLHTLRQATDVYPQSNQADWIYKLSLHQGTRINPVVGAAYEQQLRKLMLPQVKQLLEEQLRADTDDRDYLMKTLRAYLMLHDKSRLDKSYLRHWISLSWADLYSGQATLQNSLQDHFDKLLSIGFEPVELDYRLVEDTQNLLKQESPARLVYRMIKEDPLAITLPAVHFDDVQGLQYHSFIGGEYNIPGLYTQRGYQDVFLRKGLSLIKDIMRDNWVLGTSDDMSEREFQKVYADVENLYFQDYISYWNEAIGQLQLVAMSDIQDASNTLSNLNNNQPIQRMLALIRDNTLFQLPESVTDDAEDAVLKKTGKNKLAKALVAKAGSALEEAQSKGPKQALALKFAPFHQLVQENGAPSPALADALTALNAIQAMFSGLAHAPDMDAAAYQMASNRMSGRPDELTQIRIAAERLPEPVRSWFTEIGDLTWRLTLDKAADYVQMQYRTDVLATYENTIKGRYPFVDAEKDVTLGDFNEFFKKGGVLDQFVAGPLKPFFMVRSGELLSRSIDGQSIRLSRVTLQQFQRATQIQKAFFTGANGQAGVNFKIQPLELDPGSLKSVFAYSGQSLVYQHGPIVPMDLSWPMTQGNSEASIVMQDLNGRESLLTKQSGPWSLFRLLDRCRVQTVGGEDQLKMTIDNKGSQAQYLFSGSHSPNPLRRSLLTGFELPAHL</sequence>
<protein>
    <submittedName>
        <fullName evidence="6">Type VI secretion system protein ImpL</fullName>
    </submittedName>
</protein>
<dbReference type="NCBIfam" id="TIGR03348">
    <property type="entry name" value="VI_IcmF"/>
    <property type="match status" value="1"/>
</dbReference>
<keyword evidence="1" id="KW-0472">Membrane</keyword>
<dbReference type="SUPFAM" id="SSF52540">
    <property type="entry name" value="P-loop containing nucleoside triphosphate hydrolases"/>
    <property type="match status" value="1"/>
</dbReference>
<dbReference type="Pfam" id="PF21070">
    <property type="entry name" value="IcmF_helical"/>
    <property type="match status" value="1"/>
</dbReference>
<dbReference type="Pfam" id="PF06761">
    <property type="entry name" value="IcmF-related"/>
    <property type="match status" value="1"/>
</dbReference>
<evidence type="ECO:0000259" key="2">
    <source>
        <dbReference type="Pfam" id="PF06744"/>
    </source>
</evidence>
<comment type="caution">
    <text evidence="6">The sequence shown here is derived from an EMBL/GenBank/DDBJ whole genome shotgun (WGS) entry which is preliminary data.</text>
</comment>
<keyword evidence="7" id="KW-1185">Reference proteome</keyword>
<dbReference type="Proteomes" id="UP000585721">
    <property type="component" value="Unassembled WGS sequence"/>
</dbReference>
<proteinExistence type="predicted"/>
<evidence type="ECO:0000259" key="4">
    <source>
        <dbReference type="Pfam" id="PF14331"/>
    </source>
</evidence>
<dbReference type="InterPro" id="IPR017731">
    <property type="entry name" value="TssM1-like"/>
</dbReference>
<feature type="transmembrane region" description="Helical" evidence="1">
    <location>
        <begin position="449"/>
        <end position="470"/>
    </location>
</feature>
<feature type="domain" description="Type VI secretion system component TssM1 helical" evidence="5">
    <location>
        <begin position="939"/>
        <end position="1038"/>
    </location>
</feature>
<evidence type="ECO:0000256" key="1">
    <source>
        <dbReference type="SAM" id="Phobius"/>
    </source>
</evidence>
<dbReference type="InterPro" id="IPR010623">
    <property type="entry name" value="IcmF_C"/>
</dbReference>
<dbReference type="InterPro" id="IPR027417">
    <property type="entry name" value="P-loop_NTPase"/>
</dbReference>
<evidence type="ECO:0000259" key="3">
    <source>
        <dbReference type="Pfam" id="PF06761"/>
    </source>
</evidence>
<dbReference type="InterPro" id="IPR025743">
    <property type="entry name" value="TssM1_N"/>
</dbReference>
<organism evidence="6 7">
    <name type="scientific">Tolumonas osonensis</name>
    <dbReference type="NCBI Taxonomy" id="675874"/>
    <lineage>
        <taxon>Bacteria</taxon>
        <taxon>Pseudomonadati</taxon>
        <taxon>Pseudomonadota</taxon>
        <taxon>Gammaproteobacteria</taxon>
        <taxon>Aeromonadales</taxon>
        <taxon>Aeromonadaceae</taxon>
        <taxon>Tolumonas</taxon>
    </lineage>
</organism>
<reference evidence="6 7" key="1">
    <citation type="submission" date="2020-08" db="EMBL/GenBank/DDBJ databases">
        <title>Genomic Encyclopedia of Type Strains, Phase IV (KMG-IV): sequencing the most valuable type-strain genomes for metagenomic binning, comparative biology and taxonomic classification.</title>
        <authorList>
            <person name="Goeker M."/>
        </authorList>
    </citation>
    <scope>NUCLEOTIDE SEQUENCE [LARGE SCALE GENOMIC DNA]</scope>
    <source>
        <strain evidence="6 7">DSM 22975</strain>
    </source>
</reference>
<keyword evidence="1" id="KW-1133">Transmembrane helix</keyword>
<gene>
    <name evidence="6" type="ORF">HNR75_002755</name>
</gene>
<keyword evidence="1" id="KW-0812">Transmembrane</keyword>
<dbReference type="Pfam" id="PF14331">
    <property type="entry name" value="IcmF-related_N"/>
    <property type="match status" value="1"/>
</dbReference>
<evidence type="ECO:0000313" key="7">
    <source>
        <dbReference type="Proteomes" id="UP000585721"/>
    </source>
</evidence>
<feature type="domain" description="Type VI secretion system component TssM1 N-terminal" evidence="4">
    <location>
        <begin position="199"/>
        <end position="452"/>
    </location>
</feature>
<dbReference type="EMBL" id="JACHGR010000010">
    <property type="protein sequence ID" value="MBB6056808.1"/>
    <property type="molecule type" value="Genomic_DNA"/>
</dbReference>
<feature type="transmembrane region" description="Helical" evidence="1">
    <location>
        <begin position="51"/>
        <end position="69"/>
    </location>
</feature>
<dbReference type="Pfam" id="PF06744">
    <property type="entry name" value="IcmF_C"/>
    <property type="match status" value="1"/>
</dbReference>
<dbReference type="InterPro" id="IPR053156">
    <property type="entry name" value="T6SS_TssM-like"/>
</dbReference>
<feature type="domain" description="Type VI secretion system IcmF C-terminal" evidence="2">
    <location>
        <begin position="1048"/>
        <end position="1152"/>
    </location>
</feature>
<dbReference type="PANTHER" id="PTHR36153">
    <property type="entry name" value="INNER MEMBRANE PROTEIN-RELATED"/>
    <property type="match status" value="1"/>
</dbReference>
<dbReference type="AlphaFoldDB" id="A0A841GCB6"/>
<accession>A0A841GCB6</accession>
<dbReference type="PANTHER" id="PTHR36153:SF1">
    <property type="entry name" value="TYPE VI SECRETION SYSTEM COMPONENT TSSM1"/>
    <property type="match status" value="1"/>
</dbReference>
<evidence type="ECO:0000259" key="5">
    <source>
        <dbReference type="Pfam" id="PF21070"/>
    </source>
</evidence>
<name>A0A841GCB6_9GAMM</name>
<dbReference type="InterPro" id="IPR048677">
    <property type="entry name" value="TssM1_hel"/>
</dbReference>
<evidence type="ECO:0000313" key="6">
    <source>
        <dbReference type="EMBL" id="MBB6056808.1"/>
    </source>
</evidence>
<dbReference type="InterPro" id="IPR009612">
    <property type="entry name" value="IcmF-rel"/>
</dbReference>
<feature type="transmembrane region" description="Helical" evidence="1">
    <location>
        <begin position="20"/>
        <end position="45"/>
    </location>
</feature>
<dbReference type="RefSeq" id="WP_188027529.1">
    <property type="nucleotide sequence ID" value="NZ_JACHGR010000010.1"/>
</dbReference>
<feature type="domain" description="IcmF-related" evidence="3">
    <location>
        <begin position="503"/>
        <end position="794"/>
    </location>
</feature>